<evidence type="ECO:0000256" key="1">
    <source>
        <dbReference type="SAM" id="Coils"/>
    </source>
</evidence>
<proteinExistence type="predicted"/>
<keyword evidence="3" id="KW-1185">Reference proteome</keyword>
<dbReference type="RefSeq" id="WP_309201847.1">
    <property type="nucleotide sequence ID" value="NZ_CP133548.1"/>
</dbReference>
<evidence type="ECO:0008006" key="4">
    <source>
        <dbReference type="Google" id="ProtNLM"/>
    </source>
</evidence>
<dbReference type="Proteomes" id="UP001239782">
    <property type="component" value="Chromosome"/>
</dbReference>
<protein>
    <recommendedName>
        <fullName evidence="4">Response regulator</fullName>
    </recommendedName>
</protein>
<sequence>MQYSEIKLDQHLLSILKEETFNGFTVVQLRDTYRVRTNSHKGQRELRLYVYRRVKRLCKLGLLYMGSSGNSKQNKYFKSSEFFKVSFIPDQNNSQATCDSSTQTNTQLKIDDLERQLKQYKVDLLASIGESEEYMRLYETIPDIKDMLEENYHQAREHSSKLLGQIKALTTVISHYQ</sequence>
<organism evidence="2 3">
    <name type="scientific">Pleionea litopenaei</name>
    <dbReference type="NCBI Taxonomy" id="3070815"/>
    <lineage>
        <taxon>Bacteria</taxon>
        <taxon>Pseudomonadati</taxon>
        <taxon>Pseudomonadota</taxon>
        <taxon>Gammaproteobacteria</taxon>
        <taxon>Oceanospirillales</taxon>
        <taxon>Pleioneaceae</taxon>
        <taxon>Pleionea</taxon>
    </lineage>
</organism>
<keyword evidence="1" id="KW-0175">Coiled coil</keyword>
<dbReference type="EMBL" id="CP133548">
    <property type="protein sequence ID" value="WMS86702.1"/>
    <property type="molecule type" value="Genomic_DNA"/>
</dbReference>
<gene>
    <name evidence="2" type="ORF">Q9312_15890</name>
</gene>
<evidence type="ECO:0000313" key="2">
    <source>
        <dbReference type="EMBL" id="WMS86702.1"/>
    </source>
</evidence>
<name>A0AA51RSE3_9GAMM</name>
<evidence type="ECO:0000313" key="3">
    <source>
        <dbReference type="Proteomes" id="UP001239782"/>
    </source>
</evidence>
<accession>A0AA51RSE3</accession>
<dbReference type="KEGG" id="plei:Q9312_15890"/>
<dbReference type="AlphaFoldDB" id="A0AA51RSE3"/>
<reference evidence="2 3" key="1">
    <citation type="submission" date="2023-08" db="EMBL/GenBank/DDBJ databases">
        <title>Pleionea litopenaei sp. nov., isolated from stomach of juvenile Litopenaeus vannamei.</title>
        <authorList>
            <person name="Rho A.M."/>
            <person name="Hwang C.Y."/>
        </authorList>
    </citation>
    <scope>NUCLEOTIDE SEQUENCE [LARGE SCALE GENOMIC DNA]</scope>
    <source>
        <strain evidence="2 3">HL-JVS1</strain>
    </source>
</reference>
<feature type="coiled-coil region" evidence="1">
    <location>
        <begin position="103"/>
        <end position="130"/>
    </location>
</feature>